<evidence type="ECO:0000313" key="1">
    <source>
        <dbReference type="EMBL" id="AYV83739.1"/>
    </source>
</evidence>
<dbReference type="EMBL" id="MK072393">
    <property type="protein sequence ID" value="AYV83739.1"/>
    <property type="molecule type" value="Genomic_DNA"/>
</dbReference>
<accession>A0A3G5AEE3</accession>
<sequence>MYQMKYLFEYRNMESEIMKVKERRGKIYRAMRDIADRSFDGTPFEEAERKILERYGGYPSSYPWMKQVIKNNK</sequence>
<protein>
    <submittedName>
        <fullName evidence="1">Uncharacterized protein</fullName>
    </submittedName>
</protein>
<organism evidence="1">
    <name type="scientific">Hyperionvirus sp</name>
    <dbReference type="NCBI Taxonomy" id="2487770"/>
    <lineage>
        <taxon>Viruses</taxon>
        <taxon>Varidnaviria</taxon>
        <taxon>Bamfordvirae</taxon>
        <taxon>Nucleocytoviricota</taxon>
        <taxon>Megaviricetes</taxon>
        <taxon>Imitervirales</taxon>
        <taxon>Mimiviridae</taxon>
        <taxon>Klosneuvirinae</taxon>
    </lineage>
</organism>
<proteinExistence type="predicted"/>
<reference evidence="1" key="1">
    <citation type="submission" date="2018-10" db="EMBL/GenBank/DDBJ databases">
        <title>Hidden diversity of soil giant viruses.</title>
        <authorList>
            <person name="Schulz F."/>
            <person name="Alteio L."/>
            <person name="Goudeau D."/>
            <person name="Ryan E.M."/>
            <person name="Malmstrom R.R."/>
            <person name="Blanchard J."/>
            <person name="Woyke T."/>
        </authorList>
    </citation>
    <scope>NUCLEOTIDE SEQUENCE</scope>
    <source>
        <strain evidence="1">HYV1</strain>
    </source>
</reference>
<name>A0A3G5AEE3_9VIRU</name>
<gene>
    <name evidence="1" type="ORF">Hyperionvirus11_12</name>
</gene>